<reference evidence="2" key="1">
    <citation type="submission" date="2013-07" db="EMBL/GenBank/DDBJ databases">
        <title>Complete sequence of a native Burkholderia pseudomallei plasmid.</title>
        <authorList>
            <person name="Stone J.K."/>
            <person name="Bollig M.C."/>
            <person name="Gibbons H.S."/>
            <person name="Mayo M."/>
            <person name="Currie B.J."/>
            <person name="Keim P."/>
            <person name="Tuanyok A."/>
        </authorList>
    </citation>
    <scope>NUCLEOTIDE SEQUENCE</scope>
    <source>
        <strain evidence="2">MSHR1950</strain>
        <plasmid evidence="2">pBPSE01</plasmid>
    </source>
</reference>
<keyword evidence="1" id="KW-0732">Signal</keyword>
<evidence type="ECO:0000256" key="1">
    <source>
        <dbReference type="SAM" id="SignalP"/>
    </source>
</evidence>
<accession>A0A0C5AYD1</accession>
<dbReference type="AlphaFoldDB" id="A0A0C5AYD1"/>
<protein>
    <submittedName>
        <fullName evidence="2">TraW protein</fullName>
    </submittedName>
</protein>
<sequence length="222" mass="24810">MTRLFRLPVALVLAALTTSANAEDLGTKAQTYALDRDAADQIRDVMRRKKQSGELDAFWKNYRDKTIASIKNPPSLGIATSYSARLELHALRFVIPQDYRDQDGKVIVRRGTVVEPLKVMPLTSGLLFIDGNDPRQVEYAVRRSQAEPLKIVLTAGSPYTMRLRYANQPWHGDTGVPFYFDQRKMIINTLGRLYGIQINSVPAAVLQQGDRLAVQFGMGGAN</sequence>
<organism evidence="2">
    <name type="scientific">Burkholderia pseudomallei</name>
    <name type="common">Pseudomonas pseudomallei</name>
    <dbReference type="NCBI Taxonomy" id="28450"/>
    <lineage>
        <taxon>Bacteria</taxon>
        <taxon>Pseudomonadati</taxon>
        <taxon>Pseudomonadota</taxon>
        <taxon>Betaproteobacteria</taxon>
        <taxon>Burkholderiales</taxon>
        <taxon>Burkholderiaceae</taxon>
        <taxon>Burkholderia</taxon>
        <taxon>pseudomallei group</taxon>
    </lineage>
</organism>
<name>A0A0C5AYD1_BURPE</name>
<dbReference type="RefSeq" id="WP_058035192.1">
    <property type="nucleotide sequence ID" value="NZ_KF418775.1"/>
</dbReference>
<evidence type="ECO:0000313" key="2">
    <source>
        <dbReference type="EMBL" id="AJL34969.1"/>
    </source>
</evidence>
<feature type="chain" id="PRO_5002174676" evidence="1">
    <location>
        <begin position="23"/>
        <end position="222"/>
    </location>
</feature>
<feature type="signal peptide" evidence="1">
    <location>
        <begin position="1"/>
        <end position="22"/>
    </location>
</feature>
<gene>
    <name evidence="2" type="primary">traW</name>
    <name evidence="2" type="ORF">pBPS086</name>
</gene>
<keyword evidence="2" id="KW-0614">Plasmid</keyword>
<dbReference type="EMBL" id="KF418775">
    <property type="protein sequence ID" value="AJL34969.1"/>
    <property type="molecule type" value="Genomic_DNA"/>
</dbReference>
<geneLocation type="plasmid" evidence="2">
    <name>pBPSE01</name>
</geneLocation>
<proteinExistence type="predicted"/>